<dbReference type="AlphaFoldDB" id="A0A0N0IWD2"/>
<reference evidence="2" key="2">
    <citation type="submission" date="2015-09" db="EMBL/GenBank/DDBJ databases">
        <title>Draft genome sequence of a multidrug-resistant Chryseobacterium indologenes isolate from Malaysia.</title>
        <authorList>
            <person name="Yu C.Y."/>
            <person name="Ang G.Y."/>
            <person name="Chan K.-G."/>
        </authorList>
    </citation>
    <scope>NUCLEOTIDE SEQUENCE [LARGE SCALE GENOMIC DNA]</scope>
    <source>
        <strain evidence="2">CI_885</strain>
    </source>
</reference>
<accession>A0A0N0IWD2</accession>
<evidence type="ECO:0000313" key="1">
    <source>
        <dbReference type="EMBL" id="KPE51244.1"/>
    </source>
</evidence>
<proteinExistence type="predicted"/>
<dbReference type="EMBL" id="LJOD01000006">
    <property type="protein sequence ID" value="KPE51244.1"/>
    <property type="molecule type" value="Genomic_DNA"/>
</dbReference>
<dbReference type="PATRIC" id="fig|253.9.peg.4088"/>
<organism evidence="1 2">
    <name type="scientific">Chryseobacterium indologenes</name>
    <name type="common">Flavobacterium indologenes</name>
    <dbReference type="NCBI Taxonomy" id="253"/>
    <lineage>
        <taxon>Bacteria</taxon>
        <taxon>Pseudomonadati</taxon>
        <taxon>Bacteroidota</taxon>
        <taxon>Flavobacteriia</taxon>
        <taxon>Flavobacteriales</taxon>
        <taxon>Weeksellaceae</taxon>
        <taxon>Chryseobacterium group</taxon>
        <taxon>Chryseobacterium</taxon>
    </lineage>
</organism>
<evidence type="ECO:0000313" key="2">
    <source>
        <dbReference type="Proteomes" id="UP000037953"/>
    </source>
</evidence>
<gene>
    <name evidence="1" type="ORF">AOB46_11300</name>
</gene>
<comment type="caution">
    <text evidence="1">The sequence shown here is derived from an EMBL/GenBank/DDBJ whole genome shotgun (WGS) entry which is preliminary data.</text>
</comment>
<reference evidence="1 2" key="1">
    <citation type="journal article" date="2015" name="Genom Data">
        <title>Draft genome sequence of a multidrug-resistant Chryseobacterium indologenes isolate from Malaysia.</title>
        <authorList>
            <person name="Yu C.Y."/>
            <person name="Ang G.Y."/>
            <person name="Cheng H.J."/>
            <person name="Cheong Y.M."/>
            <person name="Yin W.F."/>
            <person name="Chan K.G."/>
        </authorList>
    </citation>
    <scope>NUCLEOTIDE SEQUENCE [LARGE SCALE GENOMIC DNA]</scope>
    <source>
        <strain evidence="1 2">CI_885</strain>
    </source>
</reference>
<sequence length="76" mass="9162">MNQNVSKLFFVIKNNEVIGCDSNLKDLISALPSEIRDIRSYDYYYRQFTKSNTFQFEYNNAYHFQKKEYNKGKEIT</sequence>
<name>A0A0N0IWD2_CHRID</name>
<dbReference type="Proteomes" id="UP000037953">
    <property type="component" value="Unassembled WGS sequence"/>
</dbReference>
<protein>
    <submittedName>
        <fullName evidence="1">Uncharacterized protein</fullName>
    </submittedName>
</protein>